<gene>
    <name evidence="2" type="ORF">DTL42_14105</name>
</gene>
<name>A0A368KPV1_9BACT</name>
<evidence type="ECO:0000313" key="2">
    <source>
        <dbReference type="EMBL" id="RCS47651.1"/>
    </source>
</evidence>
<sequence>MSIPRQLLTYLNSGKCFALIGSGLSTALEYPSWWHMAKDATALLPDSDPEQTVLTELIGDKDYLEVFERVAGRLGGVSSLLPELKKSFGPKKDRGEAYEIICRWPIRCYLTTNYDDEIDNHLQRLGQHFTLLRNSQAELGQITANSQHRIVKLHGDLDSPDGIVLTTSQYTEFEAGGGRQYFRNKLVSIFQMVPLIVLGHSMTDRDFQLILRLAKESASPENPIYMLVADASRAETDKLHREFNIRLLSYPNPDRSFKNLTQLLRQVDRFVVPRTSEPTPPLDFPDAEEAEQAVSLYVHSALGFGGDVNLIQKTIQPQILSLAASKSDGIAAEHIKVALRPNTLQDLPSIASEIETAITHLTELENLSATDTQLTVTTKGKELLAETEARQSSEEDQFFGAMKSRLLKHGAETDVEILVSGFKAALVTVFRKRGLAAAELLFRDNPFEPADMPELFDAVFPPATSVDDFTLRAEYCNAVMDVLTAPNDDQKNYLAHLAQGFFAYHMFGIDPSGQEVRKRLVQGTLWLFDSNILIPLVAPHSFQHGFMTGLLDQLKALGIRPVTTPKLISEVDRALGWLQSRLAGVLDGEERQALLEVTQRPDYSENPFLDAFVEGNVIGAWRSKSEFLEAIGHEDGIGMRSAIQSLDIDVIEPSDIDPSGDATIDSLSDEIFKERERAGTIRAGDVQAQAEGEALHILRYVRRNGFRGDDSIRKAYFISTSRLLDIIYRRTDGLITWYPESLNNHLAYLNGATVDADAAFHAITTSFYSAGISVIDEPAYKKYFKPAISEANATLKREIDNYVNSVARSVQDQQSERESILKGFQRTPDVGKSLFVEQMGWKAARRAEERLAVVERQKQEAERKGKEEVASVKAEYERKENERKRHEEGRKRNLADPKHQRKRQRQAKRRKKKGKGKGKR</sequence>
<proteinExistence type="predicted"/>
<feature type="compositionally biased region" description="Basic residues" evidence="1">
    <location>
        <begin position="899"/>
        <end position="920"/>
    </location>
</feature>
<feature type="region of interest" description="Disordered" evidence="1">
    <location>
        <begin position="857"/>
        <end position="920"/>
    </location>
</feature>
<accession>A0A368KPV1</accession>
<feature type="compositionally biased region" description="Basic and acidic residues" evidence="1">
    <location>
        <begin position="857"/>
        <end position="898"/>
    </location>
</feature>
<dbReference type="EMBL" id="QPEX01000028">
    <property type="protein sequence ID" value="RCS47651.1"/>
    <property type="molecule type" value="Genomic_DNA"/>
</dbReference>
<dbReference type="AlphaFoldDB" id="A0A368KPV1"/>
<organism evidence="2 3">
    <name type="scientific">Bremerella cremea</name>
    <dbReference type="NCBI Taxonomy" id="1031537"/>
    <lineage>
        <taxon>Bacteria</taxon>
        <taxon>Pseudomonadati</taxon>
        <taxon>Planctomycetota</taxon>
        <taxon>Planctomycetia</taxon>
        <taxon>Pirellulales</taxon>
        <taxon>Pirellulaceae</taxon>
        <taxon>Bremerella</taxon>
    </lineage>
</organism>
<evidence type="ECO:0000313" key="3">
    <source>
        <dbReference type="Proteomes" id="UP000253562"/>
    </source>
</evidence>
<protein>
    <recommendedName>
        <fullName evidence="4">SIR2-like domain-containing protein</fullName>
    </recommendedName>
</protein>
<dbReference type="Pfam" id="PF13289">
    <property type="entry name" value="SIR2_2"/>
    <property type="match status" value="1"/>
</dbReference>
<comment type="caution">
    <text evidence="2">The sequence shown here is derived from an EMBL/GenBank/DDBJ whole genome shotgun (WGS) entry which is preliminary data.</text>
</comment>
<reference evidence="2 3" key="1">
    <citation type="submission" date="2018-07" db="EMBL/GenBank/DDBJ databases">
        <title>Comparative genomes isolates from brazilian mangrove.</title>
        <authorList>
            <person name="De Araujo J.E."/>
            <person name="Taketani R.G."/>
            <person name="Silva M.C.P."/>
            <person name="Lourenco M.V."/>
            <person name="Oliveira V.M."/>
            <person name="Andreote F.D."/>
        </authorList>
    </citation>
    <scope>NUCLEOTIDE SEQUENCE [LARGE SCALE GENOMIC DNA]</scope>
    <source>
        <strain evidence="2 3">HEX PRIS-MGV</strain>
    </source>
</reference>
<evidence type="ECO:0000256" key="1">
    <source>
        <dbReference type="SAM" id="MobiDB-lite"/>
    </source>
</evidence>
<evidence type="ECO:0008006" key="4">
    <source>
        <dbReference type="Google" id="ProtNLM"/>
    </source>
</evidence>
<dbReference type="RefSeq" id="WP_114369377.1">
    <property type="nucleotide sequence ID" value="NZ_QPEX01000028.1"/>
</dbReference>
<dbReference type="Proteomes" id="UP000253562">
    <property type="component" value="Unassembled WGS sequence"/>
</dbReference>
<dbReference type="OrthoDB" id="5521101at2"/>